<dbReference type="HOGENOM" id="CLU_022870_0_0_0"/>
<dbReference type="Pfam" id="PF13231">
    <property type="entry name" value="PMT_2"/>
    <property type="match status" value="1"/>
</dbReference>
<dbReference type="GO" id="GO:0016763">
    <property type="term" value="F:pentosyltransferase activity"/>
    <property type="evidence" value="ECO:0007669"/>
    <property type="project" value="TreeGrafter"/>
</dbReference>
<keyword evidence="7 8" id="KW-0472">Membrane</keyword>
<dbReference type="SUPFAM" id="SSF48452">
    <property type="entry name" value="TPR-like"/>
    <property type="match status" value="1"/>
</dbReference>
<evidence type="ECO:0000259" key="9">
    <source>
        <dbReference type="Pfam" id="PF13231"/>
    </source>
</evidence>
<evidence type="ECO:0000256" key="3">
    <source>
        <dbReference type="ARBA" id="ARBA00022676"/>
    </source>
</evidence>
<dbReference type="EMBL" id="CP000804">
    <property type="protein sequence ID" value="ABU58798.1"/>
    <property type="molecule type" value="Genomic_DNA"/>
</dbReference>
<dbReference type="PANTHER" id="PTHR33908">
    <property type="entry name" value="MANNOSYLTRANSFERASE YKCB-RELATED"/>
    <property type="match status" value="1"/>
</dbReference>
<evidence type="ECO:0000313" key="10">
    <source>
        <dbReference type="EMBL" id="ABU58798.1"/>
    </source>
</evidence>
<dbReference type="STRING" id="383372.Rcas_2727"/>
<dbReference type="InterPro" id="IPR011990">
    <property type="entry name" value="TPR-like_helical_dom_sf"/>
</dbReference>
<evidence type="ECO:0000256" key="4">
    <source>
        <dbReference type="ARBA" id="ARBA00022679"/>
    </source>
</evidence>
<name>A7NMM7_ROSCS</name>
<feature type="transmembrane region" description="Helical" evidence="8">
    <location>
        <begin position="353"/>
        <end position="378"/>
    </location>
</feature>
<dbReference type="KEGG" id="rca:Rcas_2727"/>
<keyword evidence="5 8" id="KW-0812">Transmembrane</keyword>
<dbReference type="Gene3D" id="1.25.40.10">
    <property type="entry name" value="Tetratricopeptide repeat domain"/>
    <property type="match status" value="1"/>
</dbReference>
<feature type="transmembrane region" description="Helical" evidence="8">
    <location>
        <begin position="456"/>
        <end position="478"/>
    </location>
</feature>
<dbReference type="AlphaFoldDB" id="A7NMM7"/>
<accession>A7NMM7</accession>
<keyword evidence="2" id="KW-1003">Cell membrane</keyword>
<keyword evidence="4 10" id="KW-0808">Transferase</keyword>
<protein>
    <submittedName>
        <fullName evidence="10">Glycosyl transferase family 39</fullName>
    </submittedName>
</protein>
<evidence type="ECO:0000256" key="7">
    <source>
        <dbReference type="ARBA" id="ARBA00023136"/>
    </source>
</evidence>
<evidence type="ECO:0000256" key="2">
    <source>
        <dbReference type="ARBA" id="ARBA00022475"/>
    </source>
</evidence>
<sequence length="729" mass="81129">MRRGSWMRHKRRISCSMNASSKERLVLLLILAYALVLRLLLWSQPLHEPANDEVEYITVARDLLDGRGWSFYDRYHWLRAPLYPLFLAASWGLAGDDGWPRATRALHLAALPNILLSVLSVSLAYALTARLVNRRAALLAALITATLWTHATFASLYMSETLFTVLFQIGLLGLVQAGDRQPTAKRWLLIIAAGVALGLAALTRSLALLFLPIAAGWLAVHLHRQRSGLPHRPATPLLAAVVLLASAGAVIAPWTIRNYQAYGGFILIETGLSYNLWVFNEPHEDRETIHRILENISNPVERANDATERGLERLREDPMIIARKLWPNWVFLARIKPIQDRFLMESYYADVDLPLFVAALIFDDLLYVLIAFGAIVGLTHAVRLRRQALHTHQCCRLPVAPAILCLLWIGYAIATMLLTHGEARYRHFLFPALIPYAAWTFTALKRGAACFARGRVIAIAPLMGVFLWTVLTAYPWGWAVENLTRGSRALAGDVWMALGAPDRAADAYLSALAAKATPDGWLRLGAAHLARGDIERARVAYRAAWDASRAYYIASAHLGDLERSLGNLDEARRAFAGAYADEQRVLDWSWRMLGRNPPTSLDVGDGLDFGYVGGVYPAEELLSRQARWSAGRALLRLGGLDARAPVVLTLRLAAPHPNRPSIPVRICITGTCRQIEAHAGWRTYTLMVERRNTPALVEVHSPTFMAADGRRLGVIIDWAAMIPLTGRER</sequence>
<keyword evidence="11" id="KW-1185">Reference proteome</keyword>
<comment type="subcellular location">
    <subcellularLocation>
        <location evidence="1">Cell membrane</location>
        <topology evidence="1">Multi-pass membrane protein</topology>
    </subcellularLocation>
</comment>
<feature type="transmembrane region" description="Helical" evidence="8">
    <location>
        <begin position="147"/>
        <end position="175"/>
    </location>
</feature>
<dbReference type="InterPro" id="IPR038731">
    <property type="entry name" value="RgtA/B/C-like"/>
</dbReference>
<keyword evidence="3" id="KW-0328">Glycosyltransferase</keyword>
<feature type="transmembrane region" description="Helical" evidence="8">
    <location>
        <begin position="106"/>
        <end position="127"/>
    </location>
</feature>
<reference evidence="10 11" key="1">
    <citation type="submission" date="2007-08" db="EMBL/GenBank/DDBJ databases">
        <title>Complete sequence of Roseiflexus castenholzii DSM 13941.</title>
        <authorList>
            <consortium name="US DOE Joint Genome Institute"/>
            <person name="Copeland A."/>
            <person name="Lucas S."/>
            <person name="Lapidus A."/>
            <person name="Barry K."/>
            <person name="Glavina del Rio T."/>
            <person name="Dalin E."/>
            <person name="Tice H."/>
            <person name="Pitluck S."/>
            <person name="Thompson L.S."/>
            <person name="Brettin T."/>
            <person name="Bruce D."/>
            <person name="Detter J.C."/>
            <person name="Han C."/>
            <person name="Tapia R."/>
            <person name="Schmutz J."/>
            <person name="Larimer F."/>
            <person name="Land M."/>
            <person name="Hauser L."/>
            <person name="Kyrpides N."/>
            <person name="Mikhailova N."/>
            <person name="Bryant D.A."/>
            <person name="Hanada S."/>
            <person name="Tsukatani Y."/>
            <person name="Richardson P."/>
        </authorList>
    </citation>
    <scope>NUCLEOTIDE SEQUENCE [LARGE SCALE GENOMIC DNA]</scope>
    <source>
        <strain evidence="11">DSM 13941 / HLO8</strain>
    </source>
</reference>
<dbReference type="eggNOG" id="COG0457">
    <property type="taxonomic scope" value="Bacteria"/>
</dbReference>
<evidence type="ECO:0000256" key="1">
    <source>
        <dbReference type="ARBA" id="ARBA00004651"/>
    </source>
</evidence>
<dbReference type="Proteomes" id="UP000000263">
    <property type="component" value="Chromosome"/>
</dbReference>
<feature type="transmembrane region" description="Helical" evidence="8">
    <location>
        <begin position="187"/>
        <end position="214"/>
    </location>
</feature>
<feature type="transmembrane region" description="Helical" evidence="8">
    <location>
        <begin position="234"/>
        <end position="254"/>
    </location>
</feature>
<evidence type="ECO:0000256" key="5">
    <source>
        <dbReference type="ARBA" id="ARBA00022692"/>
    </source>
</evidence>
<feature type="domain" description="Glycosyltransferase RgtA/B/C/D-like" evidence="9">
    <location>
        <begin position="80"/>
        <end position="242"/>
    </location>
</feature>
<dbReference type="GO" id="GO:0009103">
    <property type="term" value="P:lipopolysaccharide biosynthetic process"/>
    <property type="evidence" value="ECO:0007669"/>
    <property type="project" value="UniProtKB-ARBA"/>
</dbReference>
<dbReference type="PANTHER" id="PTHR33908:SF11">
    <property type="entry name" value="MEMBRANE PROTEIN"/>
    <property type="match status" value="1"/>
</dbReference>
<keyword evidence="6 8" id="KW-1133">Transmembrane helix</keyword>
<dbReference type="InterPro" id="IPR050297">
    <property type="entry name" value="LipidA_mod_glycosyltrf_83"/>
</dbReference>
<feature type="transmembrane region" description="Helical" evidence="8">
    <location>
        <begin position="399"/>
        <end position="419"/>
    </location>
</feature>
<evidence type="ECO:0000256" key="8">
    <source>
        <dbReference type="SAM" id="Phobius"/>
    </source>
</evidence>
<evidence type="ECO:0000256" key="6">
    <source>
        <dbReference type="ARBA" id="ARBA00022989"/>
    </source>
</evidence>
<feature type="transmembrane region" description="Helical" evidence="8">
    <location>
        <begin position="425"/>
        <end position="444"/>
    </location>
</feature>
<evidence type="ECO:0000313" key="11">
    <source>
        <dbReference type="Proteomes" id="UP000000263"/>
    </source>
</evidence>
<gene>
    <name evidence="10" type="ordered locus">Rcas_2727</name>
</gene>
<dbReference type="GO" id="GO:0005886">
    <property type="term" value="C:plasma membrane"/>
    <property type="evidence" value="ECO:0007669"/>
    <property type="project" value="UniProtKB-SubCell"/>
</dbReference>
<organism evidence="10 11">
    <name type="scientific">Roseiflexus castenholzii (strain DSM 13941 / HLO8)</name>
    <dbReference type="NCBI Taxonomy" id="383372"/>
    <lineage>
        <taxon>Bacteria</taxon>
        <taxon>Bacillati</taxon>
        <taxon>Chloroflexota</taxon>
        <taxon>Chloroflexia</taxon>
        <taxon>Chloroflexales</taxon>
        <taxon>Roseiflexineae</taxon>
        <taxon>Roseiflexaceae</taxon>
        <taxon>Roseiflexus</taxon>
    </lineage>
</organism>
<proteinExistence type="predicted"/>